<protein>
    <submittedName>
        <fullName evidence="5">Polyprenol monophosphomannose synthase</fullName>
    </submittedName>
</protein>
<dbReference type="Proteomes" id="UP001589793">
    <property type="component" value="Unassembled WGS sequence"/>
</dbReference>
<evidence type="ECO:0000256" key="1">
    <source>
        <dbReference type="ARBA" id="ARBA00006739"/>
    </source>
</evidence>
<dbReference type="SUPFAM" id="SSF53448">
    <property type="entry name" value="Nucleotide-diphospho-sugar transferases"/>
    <property type="match status" value="1"/>
</dbReference>
<keyword evidence="2" id="KW-0328">Glycosyltransferase</keyword>
<name>A0ABV6RBD1_9MICO</name>
<dbReference type="PANTHER" id="PTHR43398:SF1">
    <property type="entry name" value="DOLICHOL-PHOSPHATE MANNOSYLTRANSFERASE SUBUNIT 1"/>
    <property type="match status" value="1"/>
</dbReference>
<evidence type="ECO:0000259" key="4">
    <source>
        <dbReference type="Pfam" id="PF00535"/>
    </source>
</evidence>
<dbReference type="InterPro" id="IPR001173">
    <property type="entry name" value="Glyco_trans_2-like"/>
</dbReference>
<dbReference type="EMBL" id="JBHLSV010000010">
    <property type="protein sequence ID" value="MFC0674300.1"/>
    <property type="molecule type" value="Genomic_DNA"/>
</dbReference>
<evidence type="ECO:0000256" key="3">
    <source>
        <dbReference type="ARBA" id="ARBA00022679"/>
    </source>
</evidence>
<gene>
    <name evidence="5" type="ORF">ACFFF6_10080</name>
</gene>
<dbReference type="InterPro" id="IPR039528">
    <property type="entry name" value="DPM1-like"/>
</dbReference>
<evidence type="ECO:0000313" key="5">
    <source>
        <dbReference type="EMBL" id="MFC0674300.1"/>
    </source>
</evidence>
<dbReference type="Gene3D" id="3.90.550.10">
    <property type="entry name" value="Spore Coat Polysaccharide Biosynthesis Protein SpsA, Chain A"/>
    <property type="match status" value="1"/>
</dbReference>
<keyword evidence="6" id="KW-1185">Reference proteome</keyword>
<feature type="domain" description="Glycosyltransferase 2-like" evidence="4">
    <location>
        <begin position="11"/>
        <end position="176"/>
    </location>
</feature>
<comment type="caution">
    <text evidence="5">The sequence shown here is derived from an EMBL/GenBank/DDBJ whole genome shotgun (WGS) entry which is preliminary data.</text>
</comment>
<dbReference type="Pfam" id="PF00535">
    <property type="entry name" value="Glycos_transf_2"/>
    <property type="match status" value="1"/>
</dbReference>
<accession>A0ABV6RBD1</accession>
<dbReference type="CDD" id="cd06442">
    <property type="entry name" value="DPM1_like"/>
    <property type="match status" value="1"/>
</dbReference>
<proteinExistence type="inferred from homology"/>
<comment type="similarity">
    <text evidence="1">Belongs to the glycosyltransferase 2 family.</text>
</comment>
<sequence length="253" mass="27884">MSVPALGPSLVIIPTYNEIEALPGTIARLRAAVPEADVLIADDRSPDGTGELADRLGVQDPRIHVLHRAGKEGLGPAYIAGFRWGLERGYEVLVEMDADASHRPEQLPELLEAVRRGADLAIGSRWIRGGAVHDWAPHRELLSRGANMYARMLMGIGVHDATAGFRAYRAPLLRRLLEADVASHGYCFQVDMTRRSRDAGAVIREVPIDFDERREGTSKMDSSIVAEALVRVTQWGIAHRARQLARVLGYRRG</sequence>
<evidence type="ECO:0000313" key="6">
    <source>
        <dbReference type="Proteomes" id="UP001589793"/>
    </source>
</evidence>
<reference evidence="5 6" key="1">
    <citation type="submission" date="2024-09" db="EMBL/GenBank/DDBJ databases">
        <authorList>
            <person name="Sun Q."/>
            <person name="Mori K."/>
        </authorList>
    </citation>
    <scope>NUCLEOTIDE SEQUENCE [LARGE SCALE GENOMIC DNA]</scope>
    <source>
        <strain evidence="5 6">CICC 10874</strain>
    </source>
</reference>
<dbReference type="PANTHER" id="PTHR43398">
    <property type="entry name" value="DOLICHOL-PHOSPHATE MANNOSYLTRANSFERASE SUBUNIT 1"/>
    <property type="match status" value="1"/>
</dbReference>
<evidence type="ECO:0000256" key="2">
    <source>
        <dbReference type="ARBA" id="ARBA00022676"/>
    </source>
</evidence>
<dbReference type="RefSeq" id="WP_376980387.1">
    <property type="nucleotide sequence ID" value="NZ_JBHLSV010000010.1"/>
</dbReference>
<keyword evidence="3" id="KW-0808">Transferase</keyword>
<dbReference type="InterPro" id="IPR029044">
    <property type="entry name" value="Nucleotide-diphossugar_trans"/>
</dbReference>
<organism evidence="5 6">
    <name type="scientific">Brachybacterium hainanense</name>
    <dbReference type="NCBI Taxonomy" id="1541174"/>
    <lineage>
        <taxon>Bacteria</taxon>
        <taxon>Bacillati</taxon>
        <taxon>Actinomycetota</taxon>
        <taxon>Actinomycetes</taxon>
        <taxon>Micrococcales</taxon>
        <taxon>Dermabacteraceae</taxon>
        <taxon>Brachybacterium</taxon>
    </lineage>
</organism>